<evidence type="ECO:0000313" key="3">
    <source>
        <dbReference type="EMBL" id="RKO90315.1"/>
    </source>
</evidence>
<feature type="domain" description="Choline/carnitine acyltransferase" evidence="2">
    <location>
        <begin position="35"/>
        <end position="145"/>
    </location>
</feature>
<dbReference type="Proteomes" id="UP000269721">
    <property type="component" value="Unassembled WGS sequence"/>
</dbReference>
<evidence type="ECO:0000259" key="2">
    <source>
        <dbReference type="Pfam" id="PF00755"/>
    </source>
</evidence>
<reference evidence="4" key="1">
    <citation type="journal article" date="2018" name="Nat. Microbiol.">
        <title>Leveraging single-cell genomics to expand the fungal tree of life.</title>
        <authorList>
            <person name="Ahrendt S.R."/>
            <person name="Quandt C.A."/>
            <person name="Ciobanu D."/>
            <person name="Clum A."/>
            <person name="Salamov A."/>
            <person name="Andreopoulos B."/>
            <person name="Cheng J.F."/>
            <person name="Woyke T."/>
            <person name="Pelin A."/>
            <person name="Henrissat B."/>
            <person name="Reynolds N.K."/>
            <person name="Benny G.L."/>
            <person name="Smith M.E."/>
            <person name="James T.Y."/>
            <person name="Grigoriev I.V."/>
        </authorList>
    </citation>
    <scope>NUCLEOTIDE SEQUENCE [LARGE SCALE GENOMIC DNA]</scope>
</reference>
<dbReference type="GO" id="GO:0005777">
    <property type="term" value="C:peroxisome"/>
    <property type="evidence" value="ECO:0007669"/>
    <property type="project" value="TreeGrafter"/>
</dbReference>
<dbReference type="GO" id="GO:0009437">
    <property type="term" value="P:carnitine metabolic process"/>
    <property type="evidence" value="ECO:0007669"/>
    <property type="project" value="TreeGrafter"/>
</dbReference>
<dbReference type="OrthoDB" id="240216at2759"/>
<dbReference type="InterPro" id="IPR000542">
    <property type="entry name" value="Carn_acyl_trans"/>
</dbReference>
<keyword evidence="4" id="KW-1185">Reference proteome</keyword>
<dbReference type="SUPFAM" id="SSF52777">
    <property type="entry name" value="CoA-dependent acyltransferases"/>
    <property type="match status" value="1"/>
</dbReference>
<dbReference type="InterPro" id="IPR039551">
    <property type="entry name" value="Cho/carn_acyl_trans"/>
</dbReference>
<dbReference type="EMBL" id="KZ995616">
    <property type="protein sequence ID" value="RKO90315.1"/>
    <property type="molecule type" value="Genomic_DNA"/>
</dbReference>
<sequence>MHQVFVARGSTATQRGPEGCAGAGGVKSMLRVKGELGRKACKSQSDYMAKSVEGRGVDRHLLGLRLSLTPTEPTPTLFTDPAYALSTHWKLSTSQIPSENFDGYGWGEVVPDGYGVAYLVNSNSLHFNLTSRHLRNDHLQAYLHEALHEMRAAFGAALPPPKAKL</sequence>
<accession>A0A4P9WET6</accession>
<comment type="similarity">
    <text evidence="1">Belongs to the carnitine/choline acetyltransferase family.</text>
</comment>
<name>A0A4P9WET6_9FUNG</name>
<dbReference type="Gene3D" id="3.30.559.10">
    <property type="entry name" value="Chloramphenicol acetyltransferase-like domain"/>
    <property type="match status" value="1"/>
</dbReference>
<protein>
    <recommendedName>
        <fullName evidence="2">Choline/carnitine acyltransferase domain-containing protein</fullName>
    </recommendedName>
</protein>
<dbReference type="InterPro" id="IPR023213">
    <property type="entry name" value="CAT-like_dom_sf"/>
</dbReference>
<organism evidence="3 4">
    <name type="scientific">Blyttiomyces helicus</name>
    <dbReference type="NCBI Taxonomy" id="388810"/>
    <lineage>
        <taxon>Eukaryota</taxon>
        <taxon>Fungi</taxon>
        <taxon>Fungi incertae sedis</taxon>
        <taxon>Chytridiomycota</taxon>
        <taxon>Chytridiomycota incertae sedis</taxon>
        <taxon>Chytridiomycetes</taxon>
        <taxon>Chytridiomycetes incertae sedis</taxon>
        <taxon>Blyttiomyces</taxon>
    </lineage>
</organism>
<dbReference type="PANTHER" id="PTHR22589">
    <property type="entry name" value="CARNITINE O-ACYLTRANSFERASE"/>
    <property type="match status" value="1"/>
</dbReference>
<dbReference type="GO" id="GO:0004092">
    <property type="term" value="F:carnitine O-acetyltransferase activity"/>
    <property type="evidence" value="ECO:0007669"/>
    <property type="project" value="TreeGrafter"/>
</dbReference>
<dbReference type="AlphaFoldDB" id="A0A4P9WET6"/>
<gene>
    <name evidence="3" type="ORF">BDK51DRAFT_35209</name>
</gene>
<dbReference type="Pfam" id="PF00755">
    <property type="entry name" value="Carn_acyltransf"/>
    <property type="match status" value="1"/>
</dbReference>
<proteinExistence type="inferred from homology"/>
<dbReference type="GO" id="GO:0005739">
    <property type="term" value="C:mitochondrion"/>
    <property type="evidence" value="ECO:0007669"/>
    <property type="project" value="TreeGrafter"/>
</dbReference>
<dbReference type="PANTHER" id="PTHR22589:SF103">
    <property type="entry name" value="CARNITINE O-ACETYL-TRANSFERASE, ISOFORM A-RELATED"/>
    <property type="match status" value="1"/>
</dbReference>
<evidence type="ECO:0000256" key="1">
    <source>
        <dbReference type="ARBA" id="ARBA00005232"/>
    </source>
</evidence>
<evidence type="ECO:0000313" key="4">
    <source>
        <dbReference type="Proteomes" id="UP000269721"/>
    </source>
</evidence>